<feature type="compositionally biased region" description="Basic and acidic residues" evidence="2">
    <location>
        <begin position="558"/>
        <end position="569"/>
    </location>
</feature>
<sequence length="569" mass="65159">QYFLWYRYDEVYDDFTIDDDINKKRIDKNLDFVGFPEYKPIAYAIVNFVEENTMIADNSDTDSDSDSDSDGHSDSHSHSDTCTDSDVEKLYIMNVMVDERSKYAKGHPSLDDTGFVRIFSLIFDSDYVVSRISINVKMVSEPITLTSGKKSYPVVPVIDDNEDNEANINNTDNTDNTNNTNNEDNTDMDCSICLSSKGTLIETPCKHSFHLECLRCVPKLRCPLCRESVTDFLEMNGITKEEIETRLKDEKNEAELEDLCTALDDDFVNNLNEIDFIRTCMYTLKLNNGDTIAYQDLIFDMNANGSELFSEISFINSKKEKGLFVYVYDSPVDLICQMLDIKSPSFVEWVPIGDLEDTPLEAIANDRVNRINNSKDQYVVMIVMDNLVNAHIVDRAANQNPLAHRIHQNDILNSLLKCIRYRSTNANNSPNREYIWARNTLKELKRKIKKQQNKKQYKKQNKKTNEKSTKETDENPIKKTDDKSTEKPDENPIEKSTDKSTEKPDDKSTKETDEKSTEEINEKPTKKPVKKPTKKPVKKPANKTAKKPANKTAKKTAKKTDNKTDNKTG</sequence>
<feature type="region of interest" description="Disordered" evidence="2">
    <location>
        <begin position="56"/>
        <end position="82"/>
    </location>
</feature>
<evidence type="ECO:0000256" key="1">
    <source>
        <dbReference type="PROSITE-ProRule" id="PRU00175"/>
    </source>
</evidence>
<keyword evidence="1" id="KW-0479">Metal-binding</keyword>
<dbReference type="Gene3D" id="3.30.40.10">
    <property type="entry name" value="Zinc/RING finger domain, C3HC4 (zinc finger)"/>
    <property type="match status" value="1"/>
</dbReference>
<accession>A0A3G5A517</accession>
<dbReference type="EMBL" id="MK072365">
    <property type="protein sequence ID" value="AYV82345.1"/>
    <property type="molecule type" value="Genomic_DNA"/>
</dbReference>
<keyword evidence="1" id="KW-0863">Zinc-finger</keyword>
<dbReference type="InterPro" id="IPR001841">
    <property type="entry name" value="Znf_RING"/>
</dbReference>
<proteinExistence type="predicted"/>
<evidence type="ECO:0000256" key="2">
    <source>
        <dbReference type="SAM" id="MobiDB-lite"/>
    </source>
</evidence>
<dbReference type="SUPFAM" id="SSF57850">
    <property type="entry name" value="RING/U-box"/>
    <property type="match status" value="1"/>
</dbReference>
<dbReference type="SMART" id="SM00184">
    <property type="entry name" value="RING"/>
    <property type="match status" value="1"/>
</dbReference>
<keyword evidence="1" id="KW-0862">Zinc</keyword>
<feature type="compositionally biased region" description="Basic and acidic residues" evidence="2">
    <location>
        <begin position="69"/>
        <end position="82"/>
    </location>
</feature>
<gene>
    <name evidence="4" type="ORF">Homavirus34_1</name>
</gene>
<organism evidence="4">
    <name type="scientific">Homavirus sp</name>
    <dbReference type="NCBI Taxonomy" id="2487769"/>
    <lineage>
        <taxon>Viruses</taxon>
        <taxon>Varidnaviria</taxon>
        <taxon>Bamfordvirae</taxon>
        <taxon>Nucleocytoviricota</taxon>
        <taxon>Megaviricetes</taxon>
        <taxon>Imitervirales</taxon>
        <taxon>Mimiviridae</taxon>
        <taxon>Klosneuvirinae</taxon>
    </lineage>
</organism>
<protein>
    <submittedName>
        <fullName evidence="4">RING finger domain protein</fullName>
    </submittedName>
</protein>
<feature type="compositionally biased region" description="Basic and acidic residues" evidence="2">
    <location>
        <begin position="463"/>
        <end position="525"/>
    </location>
</feature>
<name>A0A3G5A517_9VIRU</name>
<evidence type="ECO:0000259" key="3">
    <source>
        <dbReference type="PROSITE" id="PS50089"/>
    </source>
</evidence>
<feature type="region of interest" description="Disordered" evidence="2">
    <location>
        <begin position="447"/>
        <end position="569"/>
    </location>
</feature>
<feature type="compositionally biased region" description="Basic residues" evidence="2">
    <location>
        <begin position="447"/>
        <end position="462"/>
    </location>
</feature>
<feature type="non-terminal residue" evidence="4">
    <location>
        <position position="1"/>
    </location>
</feature>
<dbReference type="PROSITE" id="PS50089">
    <property type="entry name" value="ZF_RING_2"/>
    <property type="match status" value="1"/>
</dbReference>
<feature type="compositionally biased region" description="Acidic residues" evidence="2">
    <location>
        <begin position="59"/>
        <end position="68"/>
    </location>
</feature>
<feature type="region of interest" description="Disordered" evidence="2">
    <location>
        <begin position="160"/>
        <end position="182"/>
    </location>
</feature>
<feature type="compositionally biased region" description="Low complexity" evidence="2">
    <location>
        <begin position="166"/>
        <end position="182"/>
    </location>
</feature>
<feature type="domain" description="RING-type" evidence="3">
    <location>
        <begin position="190"/>
        <end position="226"/>
    </location>
</feature>
<dbReference type="InterPro" id="IPR013083">
    <property type="entry name" value="Znf_RING/FYVE/PHD"/>
</dbReference>
<feature type="compositionally biased region" description="Basic residues" evidence="2">
    <location>
        <begin position="526"/>
        <end position="557"/>
    </location>
</feature>
<evidence type="ECO:0000313" key="4">
    <source>
        <dbReference type="EMBL" id="AYV82345.1"/>
    </source>
</evidence>
<dbReference type="GO" id="GO:0008270">
    <property type="term" value="F:zinc ion binding"/>
    <property type="evidence" value="ECO:0007669"/>
    <property type="project" value="UniProtKB-KW"/>
</dbReference>
<dbReference type="CDD" id="cd16448">
    <property type="entry name" value="RING-H2"/>
    <property type="match status" value="1"/>
</dbReference>
<reference evidence="4" key="1">
    <citation type="submission" date="2018-10" db="EMBL/GenBank/DDBJ databases">
        <title>Hidden diversity of soil giant viruses.</title>
        <authorList>
            <person name="Schulz F."/>
            <person name="Alteio L."/>
            <person name="Goudeau D."/>
            <person name="Ryan E.M."/>
            <person name="Malmstrom R.R."/>
            <person name="Blanchard J."/>
            <person name="Woyke T."/>
        </authorList>
    </citation>
    <scope>NUCLEOTIDE SEQUENCE</scope>
    <source>
        <strain evidence="4">HOV1</strain>
    </source>
</reference>